<evidence type="ECO:0000313" key="2">
    <source>
        <dbReference type="EMBL" id="KAK7471704.1"/>
    </source>
</evidence>
<dbReference type="EMBL" id="JACVVK020000482">
    <property type="protein sequence ID" value="KAK7471704.1"/>
    <property type="molecule type" value="Genomic_DNA"/>
</dbReference>
<accession>A0ABD0JE93</accession>
<protein>
    <submittedName>
        <fullName evidence="2">Uncharacterized protein</fullName>
    </submittedName>
</protein>
<name>A0ABD0JE93_9CAEN</name>
<organism evidence="2 3">
    <name type="scientific">Batillaria attramentaria</name>
    <dbReference type="NCBI Taxonomy" id="370345"/>
    <lineage>
        <taxon>Eukaryota</taxon>
        <taxon>Metazoa</taxon>
        <taxon>Spiralia</taxon>
        <taxon>Lophotrochozoa</taxon>
        <taxon>Mollusca</taxon>
        <taxon>Gastropoda</taxon>
        <taxon>Caenogastropoda</taxon>
        <taxon>Sorbeoconcha</taxon>
        <taxon>Cerithioidea</taxon>
        <taxon>Batillariidae</taxon>
        <taxon>Batillaria</taxon>
    </lineage>
</organism>
<keyword evidence="3" id="KW-1185">Reference proteome</keyword>
<proteinExistence type="predicted"/>
<dbReference type="Proteomes" id="UP001519460">
    <property type="component" value="Unassembled WGS sequence"/>
</dbReference>
<comment type="caution">
    <text evidence="2">The sequence shown here is derived from an EMBL/GenBank/DDBJ whole genome shotgun (WGS) entry which is preliminary data.</text>
</comment>
<gene>
    <name evidence="2" type="ORF">BaRGS_00035677</name>
</gene>
<feature type="compositionally biased region" description="Basic and acidic residues" evidence="1">
    <location>
        <begin position="55"/>
        <end position="68"/>
    </location>
</feature>
<sequence>METHDKKTVFDLFSVEKWSAFERPSTRKTRANRGSREQLGIRRADSLHPRHQRRVNSDEIDARTEKGKGGVHRKRIAYRPKVEEWSASQLFSTQK</sequence>
<evidence type="ECO:0000313" key="3">
    <source>
        <dbReference type="Proteomes" id="UP001519460"/>
    </source>
</evidence>
<evidence type="ECO:0000256" key="1">
    <source>
        <dbReference type="SAM" id="MobiDB-lite"/>
    </source>
</evidence>
<feature type="non-terminal residue" evidence="2">
    <location>
        <position position="95"/>
    </location>
</feature>
<dbReference type="AlphaFoldDB" id="A0ABD0JE93"/>
<reference evidence="2 3" key="1">
    <citation type="journal article" date="2023" name="Sci. Data">
        <title>Genome assembly of the Korean intertidal mud-creeper Batillaria attramentaria.</title>
        <authorList>
            <person name="Patra A.K."/>
            <person name="Ho P.T."/>
            <person name="Jun S."/>
            <person name="Lee S.J."/>
            <person name="Kim Y."/>
            <person name="Won Y.J."/>
        </authorList>
    </citation>
    <scope>NUCLEOTIDE SEQUENCE [LARGE SCALE GENOMIC DNA]</scope>
    <source>
        <strain evidence="2">Wonlab-2016</strain>
    </source>
</reference>
<feature type="region of interest" description="Disordered" evidence="1">
    <location>
        <begin position="48"/>
        <end position="72"/>
    </location>
</feature>